<sequence>MATARAFDPPFASELFLLENRDGMCPDDVKTQSTRLFKEFVEMGSHVRWQYHQALRSGHYNRPTDHQVSSILQPARTPTDREAATVLQSTIPLRLYILTGYINETGHLDDWDEDDNGLVTGECGTTHLVLNDESQYTLGEDWKQILYRVPEIIGSYWGDMDPEEVQRRISEVQDDIRADIAAFEAEIQSMPKFQPGEDSTADEEDSEERESLKQAIHHAYVQGAIWSMMRPPKVQETFFSSG</sequence>
<dbReference type="Proteomes" id="UP000800041">
    <property type="component" value="Unassembled WGS sequence"/>
</dbReference>
<dbReference type="AlphaFoldDB" id="A0A6G1HGU3"/>
<dbReference type="EMBL" id="ML977137">
    <property type="protein sequence ID" value="KAF1992249.1"/>
    <property type="molecule type" value="Genomic_DNA"/>
</dbReference>
<evidence type="ECO:0000256" key="1">
    <source>
        <dbReference type="SAM" id="MobiDB-lite"/>
    </source>
</evidence>
<accession>A0A6G1HGU3</accession>
<protein>
    <submittedName>
        <fullName evidence="2">Uncharacterized protein</fullName>
    </submittedName>
</protein>
<feature type="compositionally biased region" description="Acidic residues" evidence="1">
    <location>
        <begin position="199"/>
        <end position="208"/>
    </location>
</feature>
<evidence type="ECO:0000313" key="2">
    <source>
        <dbReference type="EMBL" id="KAF1992249.1"/>
    </source>
</evidence>
<evidence type="ECO:0000313" key="3">
    <source>
        <dbReference type="Proteomes" id="UP000800041"/>
    </source>
</evidence>
<feature type="region of interest" description="Disordered" evidence="1">
    <location>
        <begin position="189"/>
        <end position="213"/>
    </location>
</feature>
<reference evidence="2" key="1">
    <citation type="journal article" date="2020" name="Stud. Mycol.">
        <title>101 Dothideomycetes genomes: a test case for predicting lifestyles and emergence of pathogens.</title>
        <authorList>
            <person name="Haridas S."/>
            <person name="Albert R."/>
            <person name="Binder M."/>
            <person name="Bloem J."/>
            <person name="Labutti K."/>
            <person name="Salamov A."/>
            <person name="Andreopoulos B."/>
            <person name="Baker S."/>
            <person name="Barry K."/>
            <person name="Bills G."/>
            <person name="Bluhm B."/>
            <person name="Cannon C."/>
            <person name="Castanera R."/>
            <person name="Culley D."/>
            <person name="Daum C."/>
            <person name="Ezra D."/>
            <person name="Gonzalez J."/>
            <person name="Henrissat B."/>
            <person name="Kuo A."/>
            <person name="Liang C."/>
            <person name="Lipzen A."/>
            <person name="Lutzoni F."/>
            <person name="Magnuson J."/>
            <person name="Mondo S."/>
            <person name="Nolan M."/>
            <person name="Ohm R."/>
            <person name="Pangilinan J."/>
            <person name="Park H.-J."/>
            <person name="Ramirez L."/>
            <person name="Alfaro M."/>
            <person name="Sun H."/>
            <person name="Tritt A."/>
            <person name="Yoshinaga Y."/>
            <person name="Zwiers L.-H."/>
            <person name="Turgeon B."/>
            <person name="Goodwin S."/>
            <person name="Spatafora J."/>
            <person name="Crous P."/>
            <person name="Grigoriev I."/>
        </authorList>
    </citation>
    <scope>NUCLEOTIDE SEQUENCE</scope>
    <source>
        <strain evidence="2">CBS 113979</strain>
    </source>
</reference>
<gene>
    <name evidence="2" type="ORF">K402DRAFT_458686</name>
</gene>
<keyword evidence="3" id="KW-1185">Reference proteome</keyword>
<name>A0A6G1HGU3_9PEZI</name>
<organism evidence="2 3">
    <name type="scientific">Aulographum hederae CBS 113979</name>
    <dbReference type="NCBI Taxonomy" id="1176131"/>
    <lineage>
        <taxon>Eukaryota</taxon>
        <taxon>Fungi</taxon>
        <taxon>Dikarya</taxon>
        <taxon>Ascomycota</taxon>
        <taxon>Pezizomycotina</taxon>
        <taxon>Dothideomycetes</taxon>
        <taxon>Pleosporomycetidae</taxon>
        <taxon>Aulographales</taxon>
        <taxon>Aulographaceae</taxon>
    </lineage>
</organism>
<proteinExistence type="predicted"/>